<feature type="region of interest" description="Disordered" evidence="1">
    <location>
        <begin position="51"/>
        <end position="83"/>
    </location>
</feature>
<reference evidence="3" key="1">
    <citation type="submission" date="2017-09" db="EMBL/GenBank/DDBJ databases">
        <authorList>
            <person name="Feng G."/>
            <person name="Zhu H."/>
        </authorList>
    </citation>
    <scope>NUCLEOTIDE SEQUENCE [LARGE SCALE GENOMIC DNA]</scope>
    <source>
        <strain evidence="3">1PNM-20</strain>
    </source>
</reference>
<evidence type="ECO:0000313" key="3">
    <source>
        <dbReference type="Proteomes" id="UP000218151"/>
    </source>
</evidence>
<dbReference type="AlphaFoldDB" id="A0A2A2SBH7"/>
<proteinExistence type="predicted"/>
<accession>A0A2A2SBH7</accession>
<dbReference type="RefSeq" id="WP_095999351.1">
    <property type="nucleotide sequence ID" value="NZ_NSLI01000005.1"/>
</dbReference>
<protein>
    <submittedName>
        <fullName evidence="2">Uncharacterized protein</fullName>
    </submittedName>
</protein>
<dbReference type="NCBIfam" id="NF041886">
    <property type="entry name" value="Rmf_CrpP_fam"/>
    <property type="match status" value="1"/>
</dbReference>
<evidence type="ECO:0000313" key="2">
    <source>
        <dbReference type="EMBL" id="PAX06606.1"/>
    </source>
</evidence>
<organism evidence="2 3">
    <name type="scientific">Sphingomonas lenta</name>
    <dbReference type="NCBI Taxonomy" id="1141887"/>
    <lineage>
        <taxon>Bacteria</taxon>
        <taxon>Pseudomonadati</taxon>
        <taxon>Pseudomonadota</taxon>
        <taxon>Alphaproteobacteria</taxon>
        <taxon>Sphingomonadales</taxon>
        <taxon>Sphingomonadaceae</taxon>
        <taxon>Sphingomonas</taxon>
    </lineage>
</organism>
<keyword evidence="3" id="KW-1185">Reference proteome</keyword>
<name>A0A2A2SBH7_9SPHN</name>
<feature type="compositionally biased region" description="Basic and acidic residues" evidence="1">
    <location>
        <begin position="15"/>
        <end position="36"/>
    </location>
</feature>
<sequence length="83" mass="9182">MAEQQQSPAFQEGAEAGRDIDHQAGDCPYDHDPETGELQRRQDWLAGFASTRGQAGSAEEARDYHPLEPKAQIDPDLPVYINS</sequence>
<evidence type="ECO:0000256" key="1">
    <source>
        <dbReference type="SAM" id="MobiDB-lite"/>
    </source>
</evidence>
<feature type="compositionally biased region" description="Basic and acidic residues" evidence="1">
    <location>
        <begin position="59"/>
        <end position="73"/>
    </location>
</feature>
<comment type="caution">
    <text evidence="2">The sequence shown here is derived from an EMBL/GenBank/DDBJ whole genome shotgun (WGS) entry which is preliminary data.</text>
</comment>
<dbReference type="Proteomes" id="UP000218151">
    <property type="component" value="Unassembled WGS sequence"/>
</dbReference>
<gene>
    <name evidence="2" type="ORF">CKY28_15765</name>
</gene>
<dbReference type="EMBL" id="NSLI01000005">
    <property type="protein sequence ID" value="PAX06606.1"/>
    <property type="molecule type" value="Genomic_DNA"/>
</dbReference>
<feature type="region of interest" description="Disordered" evidence="1">
    <location>
        <begin position="1"/>
        <end position="36"/>
    </location>
</feature>